<evidence type="ECO:0000256" key="11">
    <source>
        <dbReference type="ARBA" id="ARBA00034005"/>
    </source>
</evidence>
<dbReference type="PROSITE" id="PS50172">
    <property type="entry name" value="BRCT"/>
    <property type="match status" value="1"/>
</dbReference>
<dbReference type="CDD" id="cd00114">
    <property type="entry name" value="LIGANc"/>
    <property type="match status" value="1"/>
</dbReference>
<gene>
    <name evidence="12 14" type="primary">ligA</name>
    <name evidence="14" type="ORF">EU981_03490</name>
</gene>
<evidence type="ECO:0000256" key="5">
    <source>
        <dbReference type="ARBA" id="ARBA00022763"/>
    </source>
</evidence>
<dbReference type="GO" id="GO:0005829">
    <property type="term" value="C:cytosol"/>
    <property type="evidence" value="ECO:0007669"/>
    <property type="project" value="TreeGrafter"/>
</dbReference>
<evidence type="ECO:0000256" key="8">
    <source>
        <dbReference type="ARBA" id="ARBA00023027"/>
    </source>
</evidence>
<keyword evidence="4 12" id="KW-0479">Metal-binding</keyword>
<keyword evidence="5 12" id="KW-0227">DNA damage</keyword>
<evidence type="ECO:0000256" key="7">
    <source>
        <dbReference type="ARBA" id="ARBA00022842"/>
    </source>
</evidence>
<feature type="binding site" evidence="12">
    <location>
        <position position="151"/>
    </location>
    <ligand>
        <name>NAD(+)</name>
        <dbReference type="ChEBI" id="CHEBI:57540"/>
    </ligand>
</feature>
<dbReference type="InterPro" id="IPR012340">
    <property type="entry name" value="NA-bd_OB-fold"/>
</dbReference>
<dbReference type="InterPro" id="IPR036420">
    <property type="entry name" value="BRCT_dom_sf"/>
</dbReference>
<dbReference type="GO" id="GO:0006281">
    <property type="term" value="P:DNA repair"/>
    <property type="evidence" value="ECO:0007669"/>
    <property type="project" value="UniProtKB-KW"/>
</dbReference>
<dbReference type="Pfam" id="PF00533">
    <property type="entry name" value="BRCT"/>
    <property type="match status" value="1"/>
</dbReference>
<dbReference type="Gene3D" id="1.10.150.20">
    <property type="entry name" value="5' to 3' exonuclease, C-terminal subdomain"/>
    <property type="match status" value="2"/>
</dbReference>
<dbReference type="SUPFAM" id="SSF56091">
    <property type="entry name" value="DNA ligase/mRNA capping enzyme, catalytic domain"/>
    <property type="match status" value="1"/>
</dbReference>
<dbReference type="Gene3D" id="3.40.50.10190">
    <property type="entry name" value="BRCT domain"/>
    <property type="match status" value="1"/>
</dbReference>
<accession>A0A937AK40</accession>
<evidence type="ECO:0000256" key="6">
    <source>
        <dbReference type="ARBA" id="ARBA00022833"/>
    </source>
</evidence>
<dbReference type="PIRSF" id="PIRSF001604">
    <property type="entry name" value="LigA"/>
    <property type="match status" value="1"/>
</dbReference>
<sequence length="731" mass="83096">MQLIPIEELTIEQAKKELASIELNLAYHDNLYYQHSNPQISDSEYDQLKRRCEDIARHFPSLARPENPNWPLNRVGGERNLPLFKITHSLLMPQMIKIKTEEGVRHFMLTIYRQLKKEFNNSIAFTLEPKIDGASISIRYEKGQLVHAALRGDGYIGEDISVNIRAIKVIPEILPPSQVPEIFEVRGEIYIAKSDFLLLNKEMKDAKKNIYSNPRNTASGLLRHLDLQVTKSRRLKFFAHGLGMVSEKFAEGQYDMLGKLRDLGFPVIERFQKSYTLESILSYYHETESIRGMLDYDIDGVVYKVDRFSLQEQLGVSSPRSRWSISHKFPGRKARTRLIDIDIQIGRTGILTPVARLDPVNIGGVFIANATLHNEDYIKGYGVSGKIIREGRDIRIGDTVVVKRAGDVIPKIVDIILQKRPANAEVFSFPDVCPICQSRAVRYVNPQTGRIESARYCTGWFICPAQQLERLKHFVSRGAFNIEGLGQQQLDFFFKSDDPSLKIRVPADIFTLQSRQELSTIKLEHISGFGQKSVENLYNSINTRRDVSLHRFIFSLGIRHVGIEIARSLAKYYHSYQNFEETIKNILHKIGDDRSSLTRAPLVGAVIAESIIEFYQNLGNNRAIEELLREIKLPIIQDQGGYSTSSVLYNKVLVFTGTLQKIARDQAREAVCQLGAHVSSTVSKKTDIVVVGMNPGSKLNKAQQLGIDIMYEDDFLSLLPQDLLHQHDSLL</sequence>
<dbReference type="HAMAP" id="MF_01588">
    <property type="entry name" value="DNA_ligase_A"/>
    <property type="match status" value="1"/>
</dbReference>
<evidence type="ECO:0000256" key="9">
    <source>
        <dbReference type="ARBA" id="ARBA00023204"/>
    </source>
</evidence>
<dbReference type="GO" id="GO:0046872">
    <property type="term" value="F:metal ion binding"/>
    <property type="evidence" value="ECO:0007669"/>
    <property type="project" value="UniProtKB-KW"/>
</dbReference>
<feature type="binding site" evidence="12">
    <location>
        <position position="463"/>
    </location>
    <ligand>
        <name>Zn(2+)</name>
        <dbReference type="ChEBI" id="CHEBI:29105"/>
    </ligand>
</feature>
<evidence type="ECO:0000313" key="14">
    <source>
        <dbReference type="EMBL" id="MBL0849127.1"/>
    </source>
</evidence>
<dbReference type="InterPro" id="IPR004150">
    <property type="entry name" value="NAD_DNA_ligase_OB"/>
</dbReference>
<dbReference type="SMART" id="SM00532">
    <property type="entry name" value="LIGANc"/>
    <property type="match status" value="1"/>
</dbReference>
<dbReference type="PANTHER" id="PTHR23389:SF9">
    <property type="entry name" value="DNA LIGASE"/>
    <property type="match status" value="1"/>
</dbReference>
<feature type="binding site" evidence="12">
    <location>
        <position position="436"/>
    </location>
    <ligand>
        <name>Zn(2+)</name>
        <dbReference type="ChEBI" id="CHEBI:29105"/>
    </ligand>
</feature>
<feature type="binding site" evidence="12">
    <location>
        <position position="457"/>
    </location>
    <ligand>
        <name>Zn(2+)</name>
        <dbReference type="ChEBI" id="CHEBI:29105"/>
    </ligand>
</feature>
<keyword evidence="6 12" id="KW-0862">Zinc</keyword>
<feature type="binding site" evidence="12">
    <location>
        <position position="128"/>
    </location>
    <ligand>
        <name>NAD(+)</name>
        <dbReference type="ChEBI" id="CHEBI:57540"/>
    </ligand>
</feature>
<feature type="binding site" evidence="12">
    <location>
        <position position="304"/>
    </location>
    <ligand>
        <name>NAD(+)</name>
        <dbReference type="ChEBI" id="CHEBI:57540"/>
    </ligand>
</feature>
<evidence type="ECO:0000313" key="15">
    <source>
        <dbReference type="Proteomes" id="UP000736856"/>
    </source>
</evidence>
<dbReference type="EMBL" id="SEOL01000006">
    <property type="protein sequence ID" value="MBL0849127.1"/>
    <property type="molecule type" value="Genomic_DNA"/>
</dbReference>
<dbReference type="InterPro" id="IPR001357">
    <property type="entry name" value="BRCT_dom"/>
</dbReference>
<feature type="binding site" evidence="12">
    <location>
        <position position="328"/>
    </location>
    <ligand>
        <name>NAD(+)</name>
        <dbReference type="ChEBI" id="CHEBI:57540"/>
    </ligand>
</feature>
<organism evidence="14 15">
    <name type="scientific">Candidatus Liberibacter ctenarytainae</name>
    <dbReference type="NCBI Taxonomy" id="2020335"/>
    <lineage>
        <taxon>Bacteria</taxon>
        <taxon>Pseudomonadati</taxon>
        <taxon>Pseudomonadota</taxon>
        <taxon>Alphaproteobacteria</taxon>
        <taxon>Hyphomicrobiales</taxon>
        <taxon>Rhizobiaceae</taxon>
        <taxon>Liberibacter</taxon>
    </lineage>
</organism>
<dbReference type="GO" id="GO:0006260">
    <property type="term" value="P:DNA replication"/>
    <property type="evidence" value="ECO:0007669"/>
    <property type="project" value="UniProtKB-KW"/>
</dbReference>
<dbReference type="InterPro" id="IPR033136">
    <property type="entry name" value="DNA_ligase_CS"/>
</dbReference>
<dbReference type="Gene3D" id="1.10.287.610">
    <property type="entry name" value="Helix hairpin bin"/>
    <property type="match status" value="1"/>
</dbReference>
<dbReference type="GO" id="GO:0003911">
    <property type="term" value="F:DNA ligase (NAD+) activity"/>
    <property type="evidence" value="ECO:0007669"/>
    <property type="project" value="UniProtKB-UniRule"/>
</dbReference>
<dbReference type="InterPro" id="IPR010994">
    <property type="entry name" value="RuvA_2-like"/>
</dbReference>
<dbReference type="CDD" id="cd17748">
    <property type="entry name" value="BRCT_DNA_ligase_like"/>
    <property type="match status" value="1"/>
</dbReference>
<dbReference type="SUPFAM" id="SSF52113">
    <property type="entry name" value="BRCT domain"/>
    <property type="match status" value="1"/>
</dbReference>
<feature type="binding site" evidence="12">
    <location>
        <begin position="42"/>
        <end position="46"/>
    </location>
    <ligand>
        <name>NAD(+)</name>
        <dbReference type="ChEBI" id="CHEBI:57540"/>
    </ligand>
</feature>
<dbReference type="EC" id="6.5.1.2" evidence="12"/>
<keyword evidence="9 12" id="KW-0234">DNA repair</keyword>
<dbReference type="SMART" id="SM00292">
    <property type="entry name" value="BRCT"/>
    <property type="match status" value="1"/>
</dbReference>
<comment type="cofactor">
    <cofactor evidence="12">
        <name>Mg(2+)</name>
        <dbReference type="ChEBI" id="CHEBI:18420"/>
    </cofactor>
    <cofactor evidence="12">
        <name>Mn(2+)</name>
        <dbReference type="ChEBI" id="CHEBI:29035"/>
    </cofactor>
</comment>
<evidence type="ECO:0000256" key="3">
    <source>
        <dbReference type="ARBA" id="ARBA00022705"/>
    </source>
</evidence>
<evidence type="ECO:0000256" key="10">
    <source>
        <dbReference type="ARBA" id="ARBA00023211"/>
    </source>
</evidence>
<keyword evidence="2 12" id="KW-0436">Ligase</keyword>
<keyword evidence="8 12" id="KW-0520">NAD</keyword>
<evidence type="ECO:0000259" key="13">
    <source>
        <dbReference type="PROSITE" id="PS50172"/>
    </source>
</evidence>
<comment type="caution">
    <text evidence="12">Lacks conserved residue(s) required for the propagation of feature annotation.</text>
</comment>
<evidence type="ECO:0000256" key="1">
    <source>
        <dbReference type="ARBA" id="ARBA00004067"/>
    </source>
</evidence>
<comment type="caution">
    <text evidence="14">The sequence shown here is derived from an EMBL/GenBank/DDBJ whole genome shotgun (WGS) entry which is preliminary data.</text>
</comment>
<protein>
    <recommendedName>
        <fullName evidence="12">DNA ligase</fullName>
        <ecNumber evidence="12">6.5.1.2</ecNumber>
    </recommendedName>
    <alternativeName>
        <fullName evidence="12">Polydeoxyribonucleotide synthase [NAD(+)]</fullName>
    </alternativeName>
</protein>
<comment type="catalytic activity">
    <reaction evidence="11 12">
        <text>NAD(+) + (deoxyribonucleotide)n-3'-hydroxyl + 5'-phospho-(deoxyribonucleotide)m = (deoxyribonucleotide)n+m + AMP + beta-nicotinamide D-nucleotide.</text>
        <dbReference type="EC" id="6.5.1.2"/>
    </reaction>
</comment>
<evidence type="ECO:0000256" key="4">
    <source>
        <dbReference type="ARBA" id="ARBA00022723"/>
    </source>
</evidence>
<name>A0A937AK40_9HYPH</name>
<dbReference type="NCBIfam" id="NF005932">
    <property type="entry name" value="PRK07956.1"/>
    <property type="match status" value="1"/>
</dbReference>
<dbReference type="PROSITE" id="PS01056">
    <property type="entry name" value="DNA_LIGASE_N2"/>
    <property type="match status" value="1"/>
</dbReference>
<feature type="binding site" evidence="12">
    <location>
        <position position="188"/>
    </location>
    <ligand>
        <name>NAD(+)</name>
        <dbReference type="ChEBI" id="CHEBI:57540"/>
    </ligand>
</feature>
<dbReference type="Pfam" id="PF12826">
    <property type="entry name" value="HHH_2"/>
    <property type="match status" value="1"/>
</dbReference>
<proteinExistence type="inferred from homology"/>
<dbReference type="Pfam" id="PF01653">
    <property type="entry name" value="DNA_ligase_aden"/>
    <property type="match status" value="1"/>
</dbReference>
<dbReference type="InterPro" id="IPR013840">
    <property type="entry name" value="DNAligase_N"/>
</dbReference>
<dbReference type="Gene3D" id="6.20.10.30">
    <property type="match status" value="1"/>
</dbReference>
<dbReference type="Pfam" id="PF03120">
    <property type="entry name" value="OB_DNA_ligase"/>
    <property type="match status" value="1"/>
</dbReference>
<dbReference type="InterPro" id="IPR041663">
    <property type="entry name" value="DisA/LigA_HHH"/>
</dbReference>
<comment type="function">
    <text evidence="1 12">DNA ligase that catalyzes the formation of phosphodiester linkages between 5'-phosphoryl and 3'-hydroxyl groups in double-stranded DNA using NAD as a coenzyme and as the energy source for the reaction. It is essential for DNA replication and repair of damaged DNA.</text>
</comment>
<dbReference type="Gene3D" id="2.40.50.140">
    <property type="entry name" value="Nucleic acid-binding proteins"/>
    <property type="match status" value="1"/>
</dbReference>
<feature type="active site" description="N6-AMP-lysine intermediate" evidence="12">
    <location>
        <position position="130"/>
    </location>
</feature>
<dbReference type="NCBIfam" id="TIGR00575">
    <property type="entry name" value="dnlj"/>
    <property type="match status" value="1"/>
</dbReference>
<dbReference type="PANTHER" id="PTHR23389">
    <property type="entry name" value="CHROMOSOME TRANSMISSION FIDELITY FACTOR 18"/>
    <property type="match status" value="1"/>
</dbReference>
<keyword evidence="7 12" id="KW-0460">Magnesium</keyword>
<feature type="domain" description="BRCT" evidence="13">
    <location>
        <begin position="643"/>
        <end position="731"/>
    </location>
</feature>
<comment type="similarity">
    <text evidence="12">Belongs to the NAD-dependent DNA ligase family. LigA subfamily.</text>
</comment>
<dbReference type="Gene3D" id="3.30.470.30">
    <property type="entry name" value="DNA ligase/mRNA capping enzyme"/>
    <property type="match status" value="1"/>
</dbReference>
<dbReference type="SUPFAM" id="SSF47781">
    <property type="entry name" value="RuvA domain 2-like"/>
    <property type="match status" value="1"/>
</dbReference>
<dbReference type="AlphaFoldDB" id="A0A937AK40"/>
<dbReference type="InterPro" id="IPR013839">
    <property type="entry name" value="DNAligase_adenylation"/>
</dbReference>
<dbReference type="Proteomes" id="UP000736856">
    <property type="component" value="Unassembled WGS sequence"/>
</dbReference>
<feature type="binding site" evidence="12">
    <location>
        <position position="433"/>
    </location>
    <ligand>
        <name>Zn(2+)</name>
        <dbReference type="ChEBI" id="CHEBI:29105"/>
    </ligand>
</feature>
<keyword evidence="10 12" id="KW-0464">Manganese</keyword>
<keyword evidence="3 12" id="KW-0235">DNA replication</keyword>
<evidence type="ECO:0000256" key="2">
    <source>
        <dbReference type="ARBA" id="ARBA00022598"/>
    </source>
</evidence>
<dbReference type="SUPFAM" id="SSF50249">
    <property type="entry name" value="Nucleic acid-binding proteins"/>
    <property type="match status" value="1"/>
</dbReference>
<evidence type="ECO:0000256" key="12">
    <source>
        <dbReference type="HAMAP-Rule" id="MF_01588"/>
    </source>
</evidence>
<dbReference type="InterPro" id="IPR001679">
    <property type="entry name" value="DNA_ligase"/>
</dbReference>
<reference evidence="14" key="1">
    <citation type="submission" date="2019-02" db="EMBL/GenBank/DDBJ databases">
        <title>A novel Candidatus Liberibacter species associated with the New Zealand native fuchsia psyllid, Ctenarytaina fuchsiae.</title>
        <authorList>
            <person name="Thompson S.M."/>
            <person name="Jorgensen N."/>
            <person name="David C."/>
            <person name="Bulman S.R."/>
            <person name="Smith G.R."/>
        </authorList>
    </citation>
    <scope>NUCLEOTIDE SEQUENCE</scope>
    <source>
        <strain evidence="14">Oxford</strain>
    </source>
</reference>